<sequence length="129" mass="14808">MSEQEKPRSCKARNFGAGVFSTSRRSHRGKEIILGPPETLEELQVSVEVLLGDAVEHSQSLDPRVPCQNWILDKTFWSLWVMTALLELTRWAMSEQEKPRSCKARNFGARVFSASRRSHRGFTDRTLFI</sequence>
<name>A0A4S8K8X8_MUSBA</name>
<reference evidence="1 2" key="1">
    <citation type="journal article" date="2019" name="Nat. Plants">
        <title>Genome sequencing of Musa balbisiana reveals subgenome evolution and function divergence in polyploid bananas.</title>
        <authorList>
            <person name="Yao X."/>
        </authorList>
    </citation>
    <scope>NUCLEOTIDE SEQUENCE [LARGE SCALE GENOMIC DNA]</scope>
    <source>
        <strain evidence="2">cv. DH-PKW</strain>
        <tissue evidence="1">Leaves</tissue>
    </source>
</reference>
<evidence type="ECO:0000313" key="1">
    <source>
        <dbReference type="EMBL" id="THU71471.1"/>
    </source>
</evidence>
<accession>A0A4S8K8X8</accession>
<organism evidence="1 2">
    <name type="scientific">Musa balbisiana</name>
    <name type="common">Banana</name>
    <dbReference type="NCBI Taxonomy" id="52838"/>
    <lineage>
        <taxon>Eukaryota</taxon>
        <taxon>Viridiplantae</taxon>
        <taxon>Streptophyta</taxon>
        <taxon>Embryophyta</taxon>
        <taxon>Tracheophyta</taxon>
        <taxon>Spermatophyta</taxon>
        <taxon>Magnoliopsida</taxon>
        <taxon>Liliopsida</taxon>
        <taxon>Zingiberales</taxon>
        <taxon>Musaceae</taxon>
        <taxon>Musa</taxon>
    </lineage>
</organism>
<protein>
    <submittedName>
        <fullName evidence="1">Uncharacterized protein</fullName>
    </submittedName>
</protein>
<dbReference type="Proteomes" id="UP000317650">
    <property type="component" value="Chromosome 4"/>
</dbReference>
<dbReference type="AlphaFoldDB" id="A0A4S8K8X8"/>
<proteinExistence type="predicted"/>
<dbReference type="EMBL" id="PYDT01000001">
    <property type="protein sequence ID" value="THU71471.1"/>
    <property type="molecule type" value="Genomic_DNA"/>
</dbReference>
<comment type="caution">
    <text evidence="1">The sequence shown here is derived from an EMBL/GenBank/DDBJ whole genome shotgun (WGS) entry which is preliminary data.</text>
</comment>
<gene>
    <name evidence="1" type="ORF">C4D60_Mb04t01780</name>
</gene>
<keyword evidence="2" id="KW-1185">Reference proteome</keyword>
<evidence type="ECO:0000313" key="2">
    <source>
        <dbReference type="Proteomes" id="UP000317650"/>
    </source>
</evidence>